<organism evidence="1 2">
    <name type="scientific">Cavenderia fasciculata</name>
    <name type="common">Slime mold</name>
    <name type="synonym">Dictyostelium fasciculatum</name>
    <dbReference type="NCBI Taxonomy" id="261658"/>
    <lineage>
        <taxon>Eukaryota</taxon>
        <taxon>Amoebozoa</taxon>
        <taxon>Evosea</taxon>
        <taxon>Eumycetozoa</taxon>
        <taxon>Dictyostelia</taxon>
        <taxon>Acytosteliales</taxon>
        <taxon>Cavenderiaceae</taxon>
        <taxon>Cavenderia</taxon>
    </lineage>
</organism>
<reference evidence="2" key="1">
    <citation type="journal article" date="2011" name="Genome Res.">
        <title>Phylogeny-wide analysis of social amoeba genomes highlights ancient origins for complex intercellular communication.</title>
        <authorList>
            <person name="Heidel A.J."/>
            <person name="Lawal H.M."/>
            <person name="Felder M."/>
            <person name="Schilde C."/>
            <person name="Helps N.R."/>
            <person name="Tunggal B."/>
            <person name="Rivero F."/>
            <person name="John U."/>
            <person name="Schleicher M."/>
            <person name="Eichinger L."/>
            <person name="Platzer M."/>
            <person name="Noegel A.A."/>
            <person name="Schaap P."/>
            <person name="Gloeckner G."/>
        </authorList>
    </citation>
    <scope>NUCLEOTIDE SEQUENCE [LARGE SCALE GENOMIC DNA]</scope>
    <source>
        <strain evidence="2">SH3</strain>
    </source>
</reference>
<dbReference type="AlphaFoldDB" id="F4PVK3"/>
<dbReference type="PANTHER" id="PTHR46586">
    <property type="entry name" value="ANKYRIN REPEAT-CONTAINING PROTEIN"/>
    <property type="match status" value="1"/>
</dbReference>
<keyword evidence="2" id="KW-1185">Reference proteome</keyword>
<dbReference type="OrthoDB" id="76773at2759"/>
<dbReference type="Pfam" id="PF12796">
    <property type="entry name" value="Ank_2"/>
    <property type="match status" value="1"/>
</dbReference>
<sequence length="616" mass="70187">MEEDDDNNNNDNNVVSMPIFITFQSIFRISVIRNKVFGMMKELPHGCNRVDDNNNNNHNGQYIKGKELLRLSPMTWLAKYGLSWDYVKHYLPIKTLDNIDLECRSAMINAYICHKNATIDTLKQLLQWSPDFAFNDYVWQEQLLRGNEAITKFLVQNYPDQVKFDHVQAIQACASGSVPLVCWLHESMHLNDEWFSLDCACTGSSTSTSCSTTSLEMVKWLHFNIKRAICTVRAIDAAAYHGMYDVVSFLLENRTEGYSTRYRWCSCKWSYEYYKGKDLSKKNLWSQKGLDMAASNNHLDILRYLVVNNSSVDCTTVAFHNASKNGHLCMVEWLHENQSHVCCEPKKSIDQVARNGHLNMIKYFYEKLNCTGGQPLLSASVGGHLHIVSYLLENSKTNENNLKMDAIAANGHLHILHYLLENGIKLYALNTIVHAIRGGPHLDVIRFIVSNHLQWICRLEEVKEKNRANHAFCLAIMSGHLGMVEFIHSIIQSTELLSLTEPLDIACGSGHFEIVKYLHSKGFKCTTNAMDNAASIGATDIVKFLHENRSEGCTMKALGSVTLGRCWDIEIVKFLHSNRSEGCLPDAMDRSLQLGFLHIAHFLYNNRHQVNLQVHK</sequence>
<gene>
    <name evidence="1" type="ORF">DFA_07133</name>
</gene>
<dbReference type="KEGG" id="dfa:DFA_07133"/>
<name>F4PVK3_CACFS</name>
<dbReference type="RefSeq" id="XP_004367000.1">
    <property type="nucleotide sequence ID" value="XM_004366943.1"/>
</dbReference>
<dbReference type="EMBL" id="GL883013">
    <property type="protein sequence ID" value="EGG20017.1"/>
    <property type="molecule type" value="Genomic_DNA"/>
</dbReference>
<evidence type="ECO:0008006" key="3">
    <source>
        <dbReference type="Google" id="ProtNLM"/>
    </source>
</evidence>
<dbReference type="Proteomes" id="UP000007797">
    <property type="component" value="Unassembled WGS sequence"/>
</dbReference>
<dbReference type="InterPro" id="IPR052050">
    <property type="entry name" value="SecEffector_AnkRepeat"/>
</dbReference>
<dbReference type="GeneID" id="14872228"/>
<dbReference type="SUPFAM" id="SSF48403">
    <property type="entry name" value="Ankyrin repeat"/>
    <property type="match status" value="1"/>
</dbReference>
<dbReference type="Pfam" id="PF13637">
    <property type="entry name" value="Ank_4"/>
    <property type="match status" value="1"/>
</dbReference>
<evidence type="ECO:0000313" key="1">
    <source>
        <dbReference type="EMBL" id="EGG20017.1"/>
    </source>
</evidence>
<protein>
    <recommendedName>
        <fullName evidence="3">Ankyrin repeat-containing protein</fullName>
    </recommendedName>
</protein>
<evidence type="ECO:0000313" key="2">
    <source>
        <dbReference type="Proteomes" id="UP000007797"/>
    </source>
</evidence>
<dbReference type="InterPro" id="IPR002110">
    <property type="entry name" value="Ankyrin_rpt"/>
</dbReference>
<accession>F4PVK3</accession>
<dbReference type="SMART" id="SM00248">
    <property type="entry name" value="ANK"/>
    <property type="match status" value="4"/>
</dbReference>
<dbReference type="InterPro" id="IPR036770">
    <property type="entry name" value="Ankyrin_rpt-contain_sf"/>
</dbReference>
<dbReference type="PANTHER" id="PTHR46586:SF3">
    <property type="entry name" value="ANKYRIN REPEAT-CONTAINING PROTEIN"/>
    <property type="match status" value="1"/>
</dbReference>
<proteinExistence type="predicted"/>
<dbReference type="STRING" id="1054147.F4PVK3"/>
<dbReference type="Gene3D" id="1.25.40.20">
    <property type="entry name" value="Ankyrin repeat-containing domain"/>
    <property type="match status" value="2"/>
</dbReference>